<evidence type="ECO:0008006" key="3">
    <source>
        <dbReference type="Google" id="ProtNLM"/>
    </source>
</evidence>
<name>A0A450TNI1_9GAMM</name>
<reference evidence="2" key="1">
    <citation type="submission" date="2019-02" db="EMBL/GenBank/DDBJ databases">
        <authorList>
            <person name="Gruber-Vodicka R. H."/>
            <person name="Seah K. B. B."/>
        </authorList>
    </citation>
    <scope>NUCLEOTIDE SEQUENCE</scope>
    <source>
        <strain evidence="2">BECK_DK161</strain>
    </source>
</reference>
<dbReference type="SUPFAM" id="SSF56801">
    <property type="entry name" value="Acetyl-CoA synthetase-like"/>
    <property type="match status" value="1"/>
</dbReference>
<accession>A0A450TNI1</accession>
<organism evidence="2">
    <name type="scientific">Candidatus Kentrum sp. DK</name>
    <dbReference type="NCBI Taxonomy" id="2126562"/>
    <lineage>
        <taxon>Bacteria</taxon>
        <taxon>Pseudomonadati</taxon>
        <taxon>Pseudomonadota</taxon>
        <taxon>Gammaproteobacteria</taxon>
        <taxon>Candidatus Kentrum</taxon>
    </lineage>
</organism>
<dbReference type="AlphaFoldDB" id="A0A450TNI1"/>
<evidence type="ECO:0000256" key="1">
    <source>
        <dbReference type="SAM" id="MobiDB-lite"/>
    </source>
</evidence>
<dbReference type="Gene3D" id="3.30.300.30">
    <property type="match status" value="1"/>
</dbReference>
<dbReference type="EMBL" id="CAADEY010000213">
    <property type="protein sequence ID" value="VFJ69311.1"/>
    <property type="molecule type" value="Genomic_DNA"/>
</dbReference>
<feature type="compositionally biased region" description="Basic and acidic residues" evidence="1">
    <location>
        <begin position="25"/>
        <end position="35"/>
    </location>
</feature>
<evidence type="ECO:0000313" key="2">
    <source>
        <dbReference type="EMBL" id="VFJ69311.1"/>
    </source>
</evidence>
<protein>
    <recommendedName>
        <fullName evidence="3">AMP-binding enzyme C-terminal domain-containing protein</fullName>
    </recommendedName>
</protein>
<proteinExistence type="predicted"/>
<gene>
    <name evidence="2" type="ORF">BECKDK2373C_GA0170839_12135</name>
</gene>
<sequence>MLPSAFVLLDEMPLTLNGKVDRKALPAPEKTRPKLETIWASPQRGWGELRSPPPQHKPG</sequence>
<dbReference type="InterPro" id="IPR045851">
    <property type="entry name" value="AMP-bd_C_sf"/>
</dbReference>
<feature type="region of interest" description="Disordered" evidence="1">
    <location>
        <begin position="25"/>
        <end position="59"/>
    </location>
</feature>